<protein>
    <submittedName>
        <fullName evidence="1">Uncharacterized protein</fullName>
    </submittedName>
</protein>
<proteinExistence type="predicted"/>
<name>L9YD88_9EURY</name>
<dbReference type="Proteomes" id="UP000011632">
    <property type="component" value="Unassembled WGS sequence"/>
</dbReference>
<dbReference type="PATRIC" id="fig|1227496.3.peg.202"/>
<gene>
    <name evidence="1" type="ORF">C489_00981</name>
</gene>
<evidence type="ECO:0000313" key="1">
    <source>
        <dbReference type="EMBL" id="ELY70888.1"/>
    </source>
</evidence>
<accession>L9YD88</accession>
<organism evidence="1 2">
    <name type="scientific">Natrinema versiforme JCM 10478</name>
    <dbReference type="NCBI Taxonomy" id="1227496"/>
    <lineage>
        <taxon>Archaea</taxon>
        <taxon>Methanobacteriati</taxon>
        <taxon>Methanobacteriota</taxon>
        <taxon>Stenosarchaea group</taxon>
        <taxon>Halobacteria</taxon>
        <taxon>Halobacteriales</taxon>
        <taxon>Natrialbaceae</taxon>
        <taxon>Natrinema</taxon>
    </lineage>
</organism>
<comment type="caution">
    <text evidence="1">The sequence shown here is derived from an EMBL/GenBank/DDBJ whole genome shotgun (WGS) entry which is preliminary data.</text>
</comment>
<dbReference type="AlphaFoldDB" id="L9YD88"/>
<evidence type="ECO:0000313" key="2">
    <source>
        <dbReference type="Proteomes" id="UP000011632"/>
    </source>
</evidence>
<reference evidence="1 2" key="1">
    <citation type="journal article" date="2014" name="PLoS Genet.">
        <title>Phylogenetically driven sequencing of extremely halophilic archaea reveals strategies for static and dynamic osmo-response.</title>
        <authorList>
            <person name="Becker E.A."/>
            <person name="Seitzer P.M."/>
            <person name="Tritt A."/>
            <person name="Larsen D."/>
            <person name="Krusor M."/>
            <person name="Yao A.I."/>
            <person name="Wu D."/>
            <person name="Madern D."/>
            <person name="Eisen J.A."/>
            <person name="Darling A.E."/>
            <person name="Facciotti M.T."/>
        </authorList>
    </citation>
    <scope>NUCLEOTIDE SEQUENCE [LARGE SCALE GENOMIC DNA]</scope>
    <source>
        <strain evidence="1 2">JCM 10478</strain>
    </source>
</reference>
<dbReference type="EMBL" id="AOID01000005">
    <property type="protein sequence ID" value="ELY70888.1"/>
    <property type="molecule type" value="Genomic_DNA"/>
</dbReference>
<sequence length="227" mass="25040">MLESDEFTQEDSIRNQYRERFGENLAVDSIEYALDVNSFHLLRGSFEGDILSTDGELEFTNSYGDFDIYTQSSGGSVFAASDEYLLAAYGSYGPDSDTRTELELMIDTLEGDQSRFIDESDAFDDLLGSIGSPLVIEGEVPTETKVDAAADDERVGHVTTQQLSQGKLDYVLVDLYPDEGGIDVGEIRSNYEDSVNDGVDITDVTQEGRLVTIRAEAAPEDMYIDLL</sequence>
<keyword evidence="2" id="KW-1185">Reference proteome</keyword>